<reference evidence="3" key="1">
    <citation type="journal article" date="2023" name="Mol. Phylogenet. Evol.">
        <title>Genome-scale phylogeny and comparative genomics of the fungal order Sordariales.</title>
        <authorList>
            <person name="Hensen N."/>
            <person name="Bonometti L."/>
            <person name="Westerberg I."/>
            <person name="Brannstrom I.O."/>
            <person name="Guillou S."/>
            <person name="Cros-Aarteil S."/>
            <person name="Calhoun S."/>
            <person name="Haridas S."/>
            <person name="Kuo A."/>
            <person name="Mondo S."/>
            <person name="Pangilinan J."/>
            <person name="Riley R."/>
            <person name="LaButti K."/>
            <person name="Andreopoulos B."/>
            <person name="Lipzen A."/>
            <person name="Chen C."/>
            <person name="Yan M."/>
            <person name="Daum C."/>
            <person name="Ng V."/>
            <person name="Clum A."/>
            <person name="Steindorff A."/>
            <person name="Ohm R.A."/>
            <person name="Martin F."/>
            <person name="Silar P."/>
            <person name="Natvig D.O."/>
            <person name="Lalanne C."/>
            <person name="Gautier V."/>
            <person name="Ament-Velasquez S.L."/>
            <person name="Kruys A."/>
            <person name="Hutchinson M.I."/>
            <person name="Powell A.J."/>
            <person name="Barry K."/>
            <person name="Miller A.N."/>
            <person name="Grigoriev I.V."/>
            <person name="Debuchy R."/>
            <person name="Gladieux P."/>
            <person name="Hiltunen Thoren M."/>
            <person name="Johannesson H."/>
        </authorList>
    </citation>
    <scope>NUCLEOTIDE SEQUENCE</scope>
    <source>
        <strain evidence="3">CBS 232.78</strain>
    </source>
</reference>
<keyword evidence="4" id="KW-1185">Reference proteome</keyword>
<name>A0AAE0NU42_9PEZI</name>
<comment type="caution">
    <text evidence="3">The sequence shown here is derived from an EMBL/GenBank/DDBJ whole genome shotgun (WGS) entry which is preliminary data.</text>
</comment>
<dbReference type="AlphaFoldDB" id="A0AAE0NU42"/>
<feature type="domain" description="DUF7726" evidence="2">
    <location>
        <begin position="281"/>
        <end position="325"/>
    </location>
</feature>
<dbReference type="Pfam" id="PF24852">
    <property type="entry name" value="DUF7726"/>
    <property type="match status" value="1"/>
</dbReference>
<sequence>MSDWTSREVRAKFIALTKDYRSPDGDIVAPRCKYYRQDGSEYGFHDVPVHILVDNVRRYVSSHYYHLVRRQHVLGKIMASVPSQYKPKSPRDEPPPPGPTRNRRLHSQFQEQKSNSQLIEKLVLAAGLSPRKGLAIGGCITWWDGQGGVESCSLTGGTWKVSGGRLGRDHTLSDVPNCYVRDCLMDCINRKIEAMERKKKSIRKAAFSDLTEVEIETYCGLVAKRMEELLAAELDLVRMELSNSTSREDAAEKNPEHAAIKEQPGVKTPLPAEEHVKVGSVIYHNCDQVRAMVKRFVNEGSWKLDQFSTCAGRHHAAATDRFLGEAWASNGD</sequence>
<dbReference type="InterPro" id="IPR056143">
    <property type="entry name" value="DUF7726"/>
</dbReference>
<evidence type="ECO:0000313" key="4">
    <source>
        <dbReference type="Proteomes" id="UP001285441"/>
    </source>
</evidence>
<dbReference type="EMBL" id="JAULSW010000003">
    <property type="protein sequence ID" value="KAK3387767.1"/>
    <property type="molecule type" value="Genomic_DNA"/>
</dbReference>
<organism evidence="3 4">
    <name type="scientific">Podospora didyma</name>
    <dbReference type="NCBI Taxonomy" id="330526"/>
    <lineage>
        <taxon>Eukaryota</taxon>
        <taxon>Fungi</taxon>
        <taxon>Dikarya</taxon>
        <taxon>Ascomycota</taxon>
        <taxon>Pezizomycotina</taxon>
        <taxon>Sordariomycetes</taxon>
        <taxon>Sordariomycetidae</taxon>
        <taxon>Sordariales</taxon>
        <taxon>Podosporaceae</taxon>
        <taxon>Podospora</taxon>
    </lineage>
</organism>
<protein>
    <recommendedName>
        <fullName evidence="2">DUF7726 domain-containing protein</fullName>
    </recommendedName>
</protein>
<evidence type="ECO:0000259" key="2">
    <source>
        <dbReference type="Pfam" id="PF24852"/>
    </source>
</evidence>
<feature type="region of interest" description="Disordered" evidence="1">
    <location>
        <begin position="81"/>
        <end position="114"/>
    </location>
</feature>
<feature type="region of interest" description="Disordered" evidence="1">
    <location>
        <begin position="244"/>
        <end position="268"/>
    </location>
</feature>
<accession>A0AAE0NU42</accession>
<feature type="compositionally biased region" description="Basic and acidic residues" evidence="1">
    <location>
        <begin position="246"/>
        <end position="260"/>
    </location>
</feature>
<gene>
    <name evidence="3" type="ORF">B0H63DRAFT_559224</name>
</gene>
<dbReference type="Proteomes" id="UP001285441">
    <property type="component" value="Unassembled WGS sequence"/>
</dbReference>
<reference evidence="3" key="2">
    <citation type="submission" date="2023-06" db="EMBL/GenBank/DDBJ databases">
        <authorList>
            <consortium name="Lawrence Berkeley National Laboratory"/>
            <person name="Haridas S."/>
            <person name="Hensen N."/>
            <person name="Bonometti L."/>
            <person name="Westerberg I."/>
            <person name="Brannstrom I.O."/>
            <person name="Guillou S."/>
            <person name="Cros-Aarteil S."/>
            <person name="Calhoun S."/>
            <person name="Kuo A."/>
            <person name="Mondo S."/>
            <person name="Pangilinan J."/>
            <person name="Riley R."/>
            <person name="LaButti K."/>
            <person name="Andreopoulos B."/>
            <person name="Lipzen A."/>
            <person name="Chen C."/>
            <person name="Yanf M."/>
            <person name="Daum C."/>
            <person name="Ng V."/>
            <person name="Clum A."/>
            <person name="Steindorff A."/>
            <person name="Ohm R."/>
            <person name="Martin F."/>
            <person name="Silar P."/>
            <person name="Natvig D."/>
            <person name="Lalanne C."/>
            <person name="Gautier V."/>
            <person name="Ament-velasquez S.L."/>
            <person name="Kruys A."/>
            <person name="Hutchinson M.I."/>
            <person name="Powell A.J."/>
            <person name="Barry K."/>
            <person name="Miller A.N."/>
            <person name="Grigoriev I.V."/>
            <person name="Debuchy R."/>
            <person name="Gladieux P."/>
            <person name="Thoren M.H."/>
            <person name="Johannesson H."/>
        </authorList>
    </citation>
    <scope>NUCLEOTIDE SEQUENCE</scope>
    <source>
        <strain evidence="3">CBS 232.78</strain>
    </source>
</reference>
<proteinExistence type="predicted"/>
<evidence type="ECO:0000313" key="3">
    <source>
        <dbReference type="EMBL" id="KAK3387767.1"/>
    </source>
</evidence>
<evidence type="ECO:0000256" key="1">
    <source>
        <dbReference type="SAM" id="MobiDB-lite"/>
    </source>
</evidence>